<dbReference type="EC" id="3.1.3.5" evidence="3"/>
<accession>A0ABT6KKZ1</accession>
<comment type="catalytic activity">
    <reaction evidence="1">
        <text>a ribonucleoside 5'-phosphate + H2O = a ribonucleoside + phosphate</text>
        <dbReference type="Rhea" id="RHEA:12484"/>
        <dbReference type="ChEBI" id="CHEBI:15377"/>
        <dbReference type="ChEBI" id="CHEBI:18254"/>
        <dbReference type="ChEBI" id="CHEBI:43474"/>
        <dbReference type="ChEBI" id="CHEBI:58043"/>
        <dbReference type="EC" id="3.1.3.5"/>
    </reaction>
</comment>
<keyword evidence="5" id="KW-0479">Metal-binding</keyword>
<evidence type="ECO:0000259" key="8">
    <source>
        <dbReference type="Pfam" id="PF01975"/>
    </source>
</evidence>
<keyword evidence="10" id="KW-1185">Reference proteome</keyword>
<evidence type="ECO:0000256" key="2">
    <source>
        <dbReference type="ARBA" id="ARBA00011062"/>
    </source>
</evidence>
<feature type="domain" description="Survival protein SurE-like phosphatase/nucleotidase" evidence="8">
    <location>
        <begin position="4"/>
        <end position="179"/>
    </location>
</feature>
<dbReference type="Proteomes" id="UP001160142">
    <property type="component" value="Unassembled WGS sequence"/>
</dbReference>
<evidence type="ECO:0000313" key="9">
    <source>
        <dbReference type="EMBL" id="MDH6180665.1"/>
    </source>
</evidence>
<reference evidence="9 10" key="1">
    <citation type="submission" date="2023-04" db="EMBL/GenBank/DDBJ databases">
        <title>Genome Encyclopedia of Bacteria and Archaea VI: Functional Genomics of Type Strains.</title>
        <authorList>
            <person name="Whitman W."/>
        </authorList>
    </citation>
    <scope>NUCLEOTIDE SEQUENCE [LARGE SCALE GENOMIC DNA]</scope>
    <source>
        <strain evidence="9 10">SG_E_30_P1</strain>
    </source>
</reference>
<keyword evidence="7 9" id="KW-0378">Hydrolase</keyword>
<name>A0ABT6KKZ1_9MICO</name>
<evidence type="ECO:0000256" key="4">
    <source>
        <dbReference type="ARBA" id="ARBA00022490"/>
    </source>
</evidence>
<dbReference type="Pfam" id="PF01975">
    <property type="entry name" value="SurE"/>
    <property type="match status" value="1"/>
</dbReference>
<dbReference type="Gene3D" id="3.40.1210.10">
    <property type="entry name" value="Survival protein SurE-like phosphatase/nucleotidase"/>
    <property type="match status" value="1"/>
</dbReference>
<evidence type="ECO:0000256" key="7">
    <source>
        <dbReference type="ARBA" id="ARBA00022801"/>
    </source>
</evidence>
<comment type="caution">
    <text evidence="9">The sequence shown here is derived from an EMBL/GenBank/DDBJ whole genome shotgun (WGS) entry which is preliminary data.</text>
</comment>
<comment type="similarity">
    <text evidence="2">Belongs to the SurE nucleotidase family.</text>
</comment>
<gene>
    <name evidence="9" type="ORF">M2152_000847</name>
</gene>
<sequence>MTHVLITNDDGIDSPGLWELANTAHSLGLDVTVAAPSIQYSGASASILGAHEDGSIAFTERELPALPGIRCFAVDAAPALVTLVAAHGAFGAPPDLVLSGINRGANVGHIILHSGTVGAALTAGVNHARALAVSLDVGIDPLAEHWGAAAPHVRALVPRLLESAAGTVLNLNVPNTESVTILRDADLATFGIVQTTMTDGRDAEGRGVRLSVAEPPGDQDAGSDAALLAEGFATVTSLHSVSEAPVQGFAPEVNT</sequence>
<dbReference type="PANTHER" id="PTHR30457:SF12">
    <property type="entry name" value="5'_3'-NUCLEOTIDASE SURE"/>
    <property type="match status" value="1"/>
</dbReference>
<dbReference type="EMBL" id="JARXVQ010000001">
    <property type="protein sequence ID" value="MDH6180665.1"/>
    <property type="molecule type" value="Genomic_DNA"/>
</dbReference>
<proteinExistence type="inferred from homology"/>
<dbReference type="SUPFAM" id="SSF64167">
    <property type="entry name" value="SurE-like"/>
    <property type="match status" value="1"/>
</dbReference>
<protein>
    <recommendedName>
        <fullName evidence="3">5'-nucleotidase</fullName>
        <ecNumber evidence="3">3.1.3.5</ecNumber>
    </recommendedName>
</protein>
<dbReference type="GO" id="GO:0008253">
    <property type="term" value="F:5'-nucleotidase activity"/>
    <property type="evidence" value="ECO:0007669"/>
    <property type="project" value="UniProtKB-EC"/>
</dbReference>
<keyword evidence="6" id="KW-0547">Nucleotide-binding</keyword>
<evidence type="ECO:0000256" key="6">
    <source>
        <dbReference type="ARBA" id="ARBA00022741"/>
    </source>
</evidence>
<dbReference type="InterPro" id="IPR002828">
    <property type="entry name" value="SurE-like_Pase/nucleotidase"/>
</dbReference>
<dbReference type="InterPro" id="IPR036523">
    <property type="entry name" value="SurE-like_sf"/>
</dbReference>
<dbReference type="RefSeq" id="WP_322133007.1">
    <property type="nucleotide sequence ID" value="NZ_CP085036.1"/>
</dbReference>
<evidence type="ECO:0000256" key="1">
    <source>
        <dbReference type="ARBA" id="ARBA00000815"/>
    </source>
</evidence>
<evidence type="ECO:0000313" key="10">
    <source>
        <dbReference type="Proteomes" id="UP001160142"/>
    </source>
</evidence>
<dbReference type="InterPro" id="IPR030048">
    <property type="entry name" value="SurE"/>
</dbReference>
<evidence type="ECO:0000256" key="5">
    <source>
        <dbReference type="ARBA" id="ARBA00022723"/>
    </source>
</evidence>
<organism evidence="9 10">
    <name type="scientific">Antiquaquibacter oligotrophicus</name>
    <dbReference type="NCBI Taxonomy" id="2880260"/>
    <lineage>
        <taxon>Bacteria</taxon>
        <taxon>Bacillati</taxon>
        <taxon>Actinomycetota</taxon>
        <taxon>Actinomycetes</taxon>
        <taxon>Micrococcales</taxon>
        <taxon>Microbacteriaceae</taxon>
        <taxon>Antiquaquibacter</taxon>
    </lineage>
</organism>
<keyword evidence="4" id="KW-0963">Cytoplasm</keyword>
<dbReference type="PANTHER" id="PTHR30457">
    <property type="entry name" value="5'-NUCLEOTIDASE SURE"/>
    <property type="match status" value="1"/>
</dbReference>
<evidence type="ECO:0000256" key="3">
    <source>
        <dbReference type="ARBA" id="ARBA00012643"/>
    </source>
</evidence>